<gene>
    <name evidence="1" type="ORF">BAUCODRAFT_231554</name>
</gene>
<evidence type="ECO:0000313" key="1">
    <source>
        <dbReference type="EMBL" id="EMC93226.1"/>
    </source>
</evidence>
<evidence type="ECO:0000313" key="2">
    <source>
        <dbReference type="Proteomes" id="UP000011761"/>
    </source>
</evidence>
<dbReference type="InterPro" id="IPR053714">
    <property type="entry name" value="Iso_Racemase_Enz_sf"/>
</dbReference>
<dbReference type="Proteomes" id="UP000011761">
    <property type="component" value="Unassembled WGS sequence"/>
</dbReference>
<name>M2M9V0_BAUPA</name>
<protein>
    <recommendedName>
        <fullName evidence="3">Asp/Glu racemase</fullName>
    </recommendedName>
</protein>
<dbReference type="AlphaFoldDB" id="M2M9V0"/>
<dbReference type="KEGG" id="bcom:BAUCODRAFT_231554"/>
<dbReference type="SUPFAM" id="SSF51569">
    <property type="entry name" value="Aldolase"/>
    <property type="match status" value="1"/>
</dbReference>
<accession>M2M9V0</accession>
<dbReference type="eggNOG" id="ENOG502SN3M">
    <property type="taxonomic scope" value="Eukaryota"/>
</dbReference>
<dbReference type="InterPro" id="IPR026286">
    <property type="entry name" value="MaiA/AMDase"/>
</dbReference>
<sequence>MPPLIPSLTTSPKIGFIVPSSNTAVEPITTSLFHSHSPSHPTIIPLFTRIRVTTIGTDPTSTTQFATPHMIAAAQLLADAECAAILWNGTSGMWTGASLAEDRRLAETLTEATGVPCSTTTLATVAALEELGIQRFAVAVPYPPDLAEKVREFFSSTGHGWDVTKVTRLDPAPAGNLAIAKSDPAEIRKAIYDAAVSPDVRVVVVACTNWPAAPLVDELEQRVGGDCVVIDSILVTIWQGLKMIGCQRREGRDSKGWGRLLDGYL</sequence>
<dbReference type="Gene3D" id="3.40.50.12500">
    <property type="match status" value="1"/>
</dbReference>
<reference evidence="1 2" key="1">
    <citation type="journal article" date="2012" name="PLoS Pathog.">
        <title>Diverse lifestyles and strategies of plant pathogenesis encoded in the genomes of eighteen Dothideomycetes fungi.</title>
        <authorList>
            <person name="Ohm R.A."/>
            <person name="Feau N."/>
            <person name="Henrissat B."/>
            <person name="Schoch C.L."/>
            <person name="Horwitz B.A."/>
            <person name="Barry K.W."/>
            <person name="Condon B.J."/>
            <person name="Copeland A.C."/>
            <person name="Dhillon B."/>
            <person name="Glaser F."/>
            <person name="Hesse C.N."/>
            <person name="Kosti I."/>
            <person name="LaButti K."/>
            <person name="Lindquist E.A."/>
            <person name="Lucas S."/>
            <person name="Salamov A.A."/>
            <person name="Bradshaw R.E."/>
            <person name="Ciuffetti L."/>
            <person name="Hamelin R.C."/>
            <person name="Kema G.H.J."/>
            <person name="Lawrence C."/>
            <person name="Scott J.A."/>
            <person name="Spatafora J.W."/>
            <person name="Turgeon B.G."/>
            <person name="de Wit P.J.G.M."/>
            <person name="Zhong S."/>
            <person name="Goodwin S.B."/>
            <person name="Grigoriev I.V."/>
        </authorList>
    </citation>
    <scope>NUCLEOTIDE SEQUENCE [LARGE SCALE GENOMIC DNA]</scope>
    <source>
        <strain evidence="1 2">UAMH 10762</strain>
    </source>
</reference>
<dbReference type="PIRSF" id="PIRSF015736">
    <property type="entry name" value="MI"/>
    <property type="match status" value="1"/>
</dbReference>
<dbReference type="GeneID" id="19109999"/>
<dbReference type="Pfam" id="PF17645">
    <property type="entry name" value="Amdase"/>
    <property type="match status" value="1"/>
</dbReference>
<keyword evidence="2" id="KW-1185">Reference proteome</keyword>
<dbReference type="PANTHER" id="PTHR40267:SF1">
    <property type="entry name" value="BLR3294 PROTEIN"/>
    <property type="match status" value="1"/>
</dbReference>
<dbReference type="PANTHER" id="PTHR40267">
    <property type="entry name" value="BLR3294 PROTEIN"/>
    <property type="match status" value="1"/>
</dbReference>
<proteinExistence type="predicted"/>
<evidence type="ECO:0008006" key="3">
    <source>
        <dbReference type="Google" id="ProtNLM"/>
    </source>
</evidence>
<dbReference type="HOGENOM" id="CLU_068086_1_0_1"/>
<dbReference type="RefSeq" id="XP_007679480.1">
    <property type="nucleotide sequence ID" value="XM_007681290.1"/>
</dbReference>
<dbReference type="STRING" id="717646.M2M9V0"/>
<organism evidence="1 2">
    <name type="scientific">Baudoinia panamericana (strain UAMH 10762)</name>
    <name type="common">Angels' share fungus</name>
    <name type="synonym">Baudoinia compniacensis (strain UAMH 10762)</name>
    <dbReference type="NCBI Taxonomy" id="717646"/>
    <lineage>
        <taxon>Eukaryota</taxon>
        <taxon>Fungi</taxon>
        <taxon>Dikarya</taxon>
        <taxon>Ascomycota</taxon>
        <taxon>Pezizomycotina</taxon>
        <taxon>Dothideomycetes</taxon>
        <taxon>Dothideomycetidae</taxon>
        <taxon>Mycosphaerellales</taxon>
        <taxon>Teratosphaeriaceae</taxon>
        <taxon>Baudoinia</taxon>
    </lineage>
</organism>
<dbReference type="OrthoDB" id="414270at2759"/>
<dbReference type="EMBL" id="KB445560">
    <property type="protein sequence ID" value="EMC93226.1"/>
    <property type="molecule type" value="Genomic_DNA"/>
</dbReference>